<sequence length="194" mass="21802">MVSNSPATSYRILSDRSQYKPCRINVPDLDHPIAAIRVNEIYYSLFQVIPDSQRAETIAERLSKRGDEVIMTSTPKGSAVWVKEAQGSPVSRSAKKSQKAPTSANPPEPPYKILNASDAYQLGYIQVPDLNDSLEALQFENQYYSLFKSFSDIHQASEIALRLAQKGDKLLILPNPPQYTLWIFEPDAKWLASQ</sequence>
<dbReference type="Proteomes" id="UP001235849">
    <property type="component" value="Unassembled WGS sequence"/>
</dbReference>
<proteinExistence type="predicted"/>
<evidence type="ECO:0000256" key="1">
    <source>
        <dbReference type="SAM" id="MobiDB-lite"/>
    </source>
</evidence>
<organism evidence="2 3">
    <name type="scientific">Roseofilum capinflatum BLCC-M114</name>
    <dbReference type="NCBI Taxonomy" id="3022440"/>
    <lineage>
        <taxon>Bacteria</taxon>
        <taxon>Bacillati</taxon>
        <taxon>Cyanobacteriota</taxon>
        <taxon>Cyanophyceae</taxon>
        <taxon>Desertifilales</taxon>
        <taxon>Desertifilaceae</taxon>
        <taxon>Roseofilum</taxon>
        <taxon>Roseofilum capinflatum</taxon>
    </lineage>
</organism>
<name>A0ABT7BD59_9CYAN</name>
<accession>A0ABT7BD59</accession>
<dbReference type="EMBL" id="JAQOSO010000101">
    <property type="protein sequence ID" value="MDJ1176228.1"/>
    <property type="molecule type" value="Genomic_DNA"/>
</dbReference>
<dbReference type="RefSeq" id="WP_283768517.1">
    <property type="nucleotide sequence ID" value="NZ_JAQOSO010000101.1"/>
</dbReference>
<reference evidence="2 3" key="1">
    <citation type="submission" date="2023-01" db="EMBL/GenBank/DDBJ databases">
        <title>Novel diversity within Roseofilum (Cyanobacteria; Desertifilaceae) from marine benthic mats with descriptions of four novel species.</title>
        <authorList>
            <person name="Wang Y."/>
            <person name="Berthold D.E."/>
            <person name="Hu J."/>
            <person name="Lefler F.W."/>
            <person name="Laughinghouse H.D. IV."/>
        </authorList>
    </citation>
    <scope>NUCLEOTIDE SEQUENCE [LARGE SCALE GENOMIC DNA]</scope>
    <source>
        <strain evidence="2 3">BLCC-M114</strain>
    </source>
</reference>
<evidence type="ECO:0000313" key="3">
    <source>
        <dbReference type="Proteomes" id="UP001235849"/>
    </source>
</evidence>
<gene>
    <name evidence="2" type="ORF">PMG25_19270</name>
</gene>
<comment type="caution">
    <text evidence="2">The sequence shown here is derived from an EMBL/GenBank/DDBJ whole genome shotgun (WGS) entry which is preliminary data.</text>
</comment>
<feature type="region of interest" description="Disordered" evidence="1">
    <location>
        <begin position="86"/>
        <end position="110"/>
    </location>
</feature>
<protein>
    <submittedName>
        <fullName evidence="2">Uncharacterized protein</fullName>
    </submittedName>
</protein>
<evidence type="ECO:0000313" key="2">
    <source>
        <dbReference type="EMBL" id="MDJ1176228.1"/>
    </source>
</evidence>
<keyword evidence="3" id="KW-1185">Reference proteome</keyword>